<reference evidence="7" key="1">
    <citation type="submission" date="2017-02" db="UniProtKB">
        <authorList>
            <consortium name="WormBaseParasite"/>
        </authorList>
    </citation>
    <scope>IDENTIFICATION</scope>
</reference>
<dbReference type="Gene3D" id="1.20.5.110">
    <property type="match status" value="1"/>
</dbReference>
<dbReference type="GO" id="GO:0016020">
    <property type="term" value="C:membrane"/>
    <property type="evidence" value="ECO:0007669"/>
    <property type="project" value="InterPro"/>
</dbReference>
<sequence>MESNQGDRLKELQQEVSGVKTVIQTNVHRILERGDRLENLDGRAEALNQSSENFNLSARRVKRQLCRKNMKWSIIIAVGCTIVVLIVLFIILNDLGVFGH</sequence>
<feature type="domain" description="V-SNARE coiled-coil homology" evidence="3">
    <location>
        <begin position="8"/>
        <end position="68"/>
    </location>
</feature>
<dbReference type="PANTHER" id="PTHR45701">
    <property type="entry name" value="SYNAPTOBREVIN FAMILY MEMBER"/>
    <property type="match status" value="1"/>
</dbReference>
<dbReference type="Pfam" id="PF00957">
    <property type="entry name" value="Synaptobrevin"/>
    <property type="match status" value="1"/>
</dbReference>
<protein>
    <submittedName>
        <fullName evidence="7">V-SNARE coiled-coil homology domain-containing protein</fullName>
    </submittedName>
</protein>
<evidence type="ECO:0000256" key="2">
    <source>
        <dbReference type="SAM" id="Phobius"/>
    </source>
</evidence>
<accession>A0A0N4U6X6</accession>
<keyword evidence="2" id="KW-0472">Membrane</keyword>
<organism evidence="5 7">
    <name type="scientific">Dracunculus medinensis</name>
    <name type="common">Guinea worm</name>
    <dbReference type="NCBI Taxonomy" id="318479"/>
    <lineage>
        <taxon>Eukaryota</taxon>
        <taxon>Metazoa</taxon>
        <taxon>Ecdysozoa</taxon>
        <taxon>Nematoda</taxon>
        <taxon>Chromadorea</taxon>
        <taxon>Rhabditida</taxon>
        <taxon>Spirurina</taxon>
        <taxon>Dracunculoidea</taxon>
        <taxon>Dracunculidae</taxon>
        <taxon>Dracunculus</taxon>
    </lineage>
</organism>
<keyword evidence="6" id="KW-1185">Reference proteome</keyword>
<keyword evidence="2" id="KW-0812">Transmembrane</keyword>
<name>A0A0N4U6X6_DRAME</name>
<dbReference type="GO" id="GO:0016192">
    <property type="term" value="P:vesicle-mediated transport"/>
    <property type="evidence" value="ECO:0007669"/>
    <property type="project" value="InterPro"/>
</dbReference>
<gene>
    <name evidence="4" type="ORF">DME_LOCUS7069</name>
</gene>
<dbReference type="InterPro" id="IPR016444">
    <property type="entry name" value="Synaptobrevin/VAMP"/>
</dbReference>
<reference evidence="4 6" key="2">
    <citation type="submission" date="2018-11" db="EMBL/GenBank/DDBJ databases">
        <authorList>
            <consortium name="Pathogen Informatics"/>
        </authorList>
    </citation>
    <scope>NUCLEOTIDE SEQUENCE [LARGE SCALE GENOMIC DNA]</scope>
</reference>
<proteinExistence type="predicted"/>
<evidence type="ECO:0000313" key="7">
    <source>
        <dbReference type="WBParaSite" id="DME_0000270901-mRNA-1"/>
    </source>
</evidence>
<dbReference type="InterPro" id="IPR042855">
    <property type="entry name" value="V_SNARE_CC"/>
</dbReference>
<dbReference type="SUPFAM" id="SSF58038">
    <property type="entry name" value="SNARE fusion complex"/>
    <property type="match status" value="1"/>
</dbReference>
<feature type="transmembrane region" description="Helical" evidence="2">
    <location>
        <begin position="72"/>
        <end position="92"/>
    </location>
</feature>
<dbReference type="CDD" id="cd15843">
    <property type="entry name" value="R-SNARE"/>
    <property type="match status" value="1"/>
</dbReference>
<dbReference type="Proteomes" id="UP000274756">
    <property type="component" value="Unassembled WGS sequence"/>
</dbReference>
<evidence type="ECO:0000313" key="5">
    <source>
        <dbReference type="Proteomes" id="UP000038040"/>
    </source>
</evidence>
<keyword evidence="1" id="KW-0175">Coiled coil</keyword>
<dbReference type="AlphaFoldDB" id="A0A0N4U6X6"/>
<dbReference type="PRINTS" id="PR00219">
    <property type="entry name" value="SYNAPTOBREVN"/>
</dbReference>
<dbReference type="WBParaSite" id="DME_0000270901-mRNA-1">
    <property type="protein sequence ID" value="DME_0000270901-mRNA-1"/>
    <property type="gene ID" value="DME_0000270901"/>
</dbReference>
<dbReference type="EMBL" id="UYYG01001158">
    <property type="protein sequence ID" value="VDN57096.1"/>
    <property type="molecule type" value="Genomic_DNA"/>
</dbReference>
<dbReference type="Proteomes" id="UP000038040">
    <property type="component" value="Unplaced"/>
</dbReference>
<evidence type="ECO:0000313" key="6">
    <source>
        <dbReference type="Proteomes" id="UP000274756"/>
    </source>
</evidence>
<evidence type="ECO:0000313" key="4">
    <source>
        <dbReference type="EMBL" id="VDN57096.1"/>
    </source>
</evidence>
<dbReference type="PROSITE" id="PS50892">
    <property type="entry name" value="V_SNARE"/>
    <property type="match status" value="1"/>
</dbReference>
<evidence type="ECO:0000256" key="1">
    <source>
        <dbReference type="PROSITE-ProRule" id="PRU00290"/>
    </source>
</evidence>
<keyword evidence="2" id="KW-1133">Transmembrane helix</keyword>
<dbReference type="InterPro" id="IPR001388">
    <property type="entry name" value="Synaptobrevin-like"/>
</dbReference>
<dbReference type="OrthoDB" id="190375at2759"/>
<dbReference type="STRING" id="318479.A0A0N4U6X6"/>
<evidence type="ECO:0000259" key="3">
    <source>
        <dbReference type="PROSITE" id="PS50892"/>
    </source>
</evidence>